<evidence type="ECO:0000256" key="8">
    <source>
        <dbReference type="ARBA" id="ARBA00045204"/>
    </source>
</evidence>
<dbReference type="EMBL" id="ABEU02000003">
    <property type="protein sequence ID" value="PNR56819.1"/>
    <property type="molecule type" value="Genomic_DNA"/>
</dbReference>
<evidence type="ECO:0000256" key="9">
    <source>
        <dbReference type="SAM" id="Phobius"/>
    </source>
</evidence>
<keyword evidence="6 9" id="KW-1133">Transmembrane helix</keyword>
<evidence type="ECO:0000313" key="11">
    <source>
        <dbReference type="EnsemblPlants" id="PAC:32944436.CDS.1"/>
    </source>
</evidence>
<evidence type="ECO:0000256" key="6">
    <source>
        <dbReference type="ARBA" id="ARBA00022989"/>
    </source>
</evidence>
<name>A0A2K1KST0_PHYPA</name>
<evidence type="ECO:0000256" key="3">
    <source>
        <dbReference type="ARBA" id="ARBA00017059"/>
    </source>
</evidence>
<dbReference type="STRING" id="3218.A0A2K1KST0"/>
<comment type="function">
    <text evidence="8">Component of the signal peptidase complex (SPC) which catalyzes the cleavage of N-terminal signal sequences from nascent proteins as they are translocated into the lumen of the endoplasmic reticulum. Dispensable for SPC enzymatic activity.</text>
</comment>
<dbReference type="AlphaFoldDB" id="A0A2K1KST0"/>
<dbReference type="PANTHER" id="PTHR13202:SF0">
    <property type="entry name" value="SIGNAL PEPTIDASE COMPLEX SUBUNIT 1"/>
    <property type="match status" value="1"/>
</dbReference>
<protein>
    <recommendedName>
        <fullName evidence="3">Signal peptidase complex subunit 1</fullName>
    </recommendedName>
</protein>
<keyword evidence="7 9" id="KW-0472">Membrane</keyword>
<proteinExistence type="inferred from homology"/>
<dbReference type="InterPro" id="IPR009542">
    <property type="entry name" value="Spc1/SPCS1"/>
</dbReference>
<reference evidence="10 12" key="1">
    <citation type="journal article" date="2008" name="Science">
        <title>The Physcomitrella genome reveals evolutionary insights into the conquest of land by plants.</title>
        <authorList>
            <person name="Rensing S."/>
            <person name="Lang D."/>
            <person name="Zimmer A."/>
            <person name="Terry A."/>
            <person name="Salamov A."/>
            <person name="Shapiro H."/>
            <person name="Nishiyama T."/>
            <person name="Perroud P.-F."/>
            <person name="Lindquist E."/>
            <person name="Kamisugi Y."/>
            <person name="Tanahashi T."/>
            <person name="Sakakibara K."/>
            <person name="Fujita T."/>
            <person name="Oishi K."/>
            <person name="Shin-I T."/>
            <person name="Kuroki Y."/>
            <person name="Toyoda A."/>
            <person name="Suzuki Y."/>
            <person name="Hashimoto A."/>
            <person name="Yamaguchi K."/>
            <person name="Sugano A."/>
            <person name="Kohara Y."/>
            <person name="Fujiyama A."/>
            <person name="Anterola A."/>
            <person name="Aoki S."/>
            <person name="Ashton N."/>
            <person name="Barbazuk W.B."/>
            <person name="Barker E."/>
            <person name="Bennetzen J."/>
            <person name="Bezanilla M."/>
            <person name="Blankenship R."/>
            <person name="Cho S.H."/>
            <person name="Dutcher S."/>
            <person name="Estelle M."/>
            <person name="Fawcett J.A."/>
            <person name="Gundlach H."/>
            <person name="Hanada K."/>
            <person name="Heyl A."/>
            <person name="Hicks K.A."/>
            <person name="Hugh J."/>
            <person name="Lohr M."/>
            <person name="Mayer K."/>
            <person name="Melkozernov A."/>
            <person name="Murata T."/>
            <person name="Nelson D."/>
            <person name="Pils B."/>
            <person name="Prigge M."/>
            <person name="Reiss B."/>
            <person name="Renner T."/>
            <person name="Rombauts S."/>
            <person name="Rushton P."/>
            <person name="Sanderfoot A."/>
            <person name="Schween G."/>
            <person name="Shiu S.-H."/>
            <person name="Stueber K."/>
            <person name="Theodoulou F.L."/>
            <person name="Tu H."/>
            <person name="Van de Peer Y."/>
            <person name="Verrier P.J."/>
            <person name="Waters E."/>
            <person name="Wood A."/>
            <person name="Yang L."/>
            <person name="Cove D."/>
            <person name="Cuming A."/>
            <person name="Hasebe M."/>
            <person name="Lucas S."/>
            <person name="Mishler D.B."/>
            <person name="Reski R."/>
            <person name="Grigoriev I."/>
            <person name="Quatrano R.S."/>
            <person name="Boore J.L."/>
        </authorList>
    </citation>
    <scope>NUCLEOTIDE SEQUENCE [LARGE SCALE GENOMIC DNA]</scope>
    <source>
        <strain evidence="11 12">cv. Gransden 2004</strain>
    </source>
</reference>
<dbReference type="GO" id="GO:0045047">
    <property type="term" value="P:protein targeting to ER"/>
    <property type="evidence" value="ECO:0000318"/>
    <property type="project" value="GO_Central"/>
</dbReference>
<evidence type="ECO:0000256" key="7">
    <source>
        <dbReference type="ARBA" id="ARBA00023136"/>
    </source>
</evidence>
<reference evidence="10 12" key="2">
    <citation type="journal article" date="2018" name="Plant J.">
        <title>The Physcomitrella patens chromosome-scale assembly reveals moss genome structure and evolution.</title>
        <authorList>
            <person name="Lang D."/>
            <person name="Ullrich K.K."/>
            <person name="Murat F."/>
            <person name="Fuchs J."/>
            <person name="Jenkins J."/>
            <person name="Haas F.B."/>
            <person name="Piednoel M."/>
            <person name="Gundlach H."/>
            <person name="Van Bel M."/>
            <person name="Meyberg R."/>
            <person name="Vives C."/>
            <person name="Morata J."/>
            <person name="Symeonidi A."/>
            <person name="Hiss M."/>
            <person name="Muchero W."/>
            <person name="Kamisugi Y."/>
            <person name="Saleh O."/>
            <person name="Blanc G."/>
            <person name="Decker E.L."/>
            <person name="van Gessel N."/>
            <person name="Grimwood J."/>
            <person name="Hayes R.D."/>
            <person name="Graham S.W."/>
            <person name="Gunter L.E."/>
            <person name="McDaniel S.F."/>
            <person name="Hoernstein S.N.W."/>
            <person name="Larsson A."/>
            <person name="Li F.W."/>
            <person name="Perroud P.F."/>
            <person name="Phillips J."/>
            <person name="Ranjan P."/>
            <person name="Rokshar D.S."/>
            <person name="Rothfels C.J."/>
            <person name="Schneider L."/>
            <person name="Shu S."/>
            <person name="Stevenson D.W."/>
            <person name="Thummler F."/>
            <person name="Tillich M."/>
            <person name="Villarreal Aguilar J.C."/>
            <person name="Widiez T."/>
            <person name="Wong G.K."/>
            <person name="Wymore A."/>
            <person name="Zhang Y."/>
            <person name="Zimmer A.D."/>
            <person name="Quatrano R.S."/>
            <person name="Mayer K.F.X."/>
            <person name="Goodstein D."/>
            <person name="Casacuberta J.M."/>
            <person name="Vandepoele K."/>
            <person name="Reski R."/>
            <person name="Cuming A.C."/>
            <person name="Tuskan G.A."/>
            <person name="Maumus F."/>
            <person name="Salse J."/>
            <person name="Schmutz J."/>
            <person name="Rensing S.A."/>
        </authorList>
    </citation>
    <scope>NUCLEOTIDE SEQUENCE [LARGE SCALE GENOMIC DNA]</scope>
    <source>
        <strain evidence="11 12">cv. Gransden 2004</strain>
    </source>
</reference>
<gene>
    <name evidence="10" type="ORF">PHYPA_003811</name>
</gene>
<dbReference type="Gramene" id="Pp3c3_460V3.2">
    <property type="protein sequence ID" value="PAC:32944437.CDS.1"/>
    <property type="gene ID" value="Pp3c3_460"/>
</dbReference>
<dbReference type="Gramene" id="Pp3c3_460V3.1">
    <property type="protein sequence ID" value="PAC:32944436.CDS.1"/>
    <property type="gene ID" value="Pp3c3_460"/>
</dbReference>
<dbReference type="InParanoid" id="A0A2K1KST0"/>
<dbReference type="PANTHER" id="PTHR13202">
    <property type="entry name" value="MICROSOMAL SIGNAL PEPTIDASE 12 KDA SUBUNIT"/>
    <property type="match status" value="1"/>
</dbReference>
<dbReference type="Proteomes" id="UP000006727">
    <property type="component" value="Chromosome 3"/>
</dbReference>
<evidence type="ECO:0000313" key="10">
    <source>
        <dbReference type="EMBL" id="PNR56819.1"/>
    </source>
</evidence>
<dbReference type="GO" id="GO:0006465">
    <property type="term" value="P:signal peptide processing"/>
    <property type="evidence" value="ECO:0000318"/>
    <property type="project" value="GO_Central"/>
</dbReference>
<dbReference type="Pfam" id="PF06645">
    <property type="entry name" value="SPC12"/>
    <property type="match status" value="1"/>
</dbReference>
<feature type="transmembrane region" description="Helical" evidence="9">
    <location>
        <begin position="12"/>
        <end position="31"/>
    </location>
</feature>
<dbReference type="GO" id="GO:0005787">
    <property type="term" value="C:signal peptidase complex"/>
    <property type="evidence" value="ECO:0000318"/>
    <property type="project" value="GO_Central"/>
</dbReference>
<evidence type="ECO:0000256" key="2">
    <source>
        <dbReference type="ARBA" id="ARBA00005245"/>
    </source>
</evidence>
<accession>A0A2K1KST0</accession>
<comment type="similarity">
    <text evidence="2">Belongs to the SPCS1 family.</text>
</comment>
<organism evidence="10">
    <name type="scientific">Physcomitrium patens</name>
    <name type="common">Spreading-leaved earth moss</name>
    <name type="synonym">Physcomitrella patens</name>
    <dbReference type="NCBI Taxonomy" id="3218"/>
    <lineage>
        <taxon>Eukaryota</taxon>
        <taxon>Viridiplantae</taxon>
        <taxon>Streptophyta</taxon>
        <taxon>Embryophyta</taxon>
        <taxon>Bryophyta</taxon>
        <taxon>Bryophytina</taxon>
        <taxon>Bryopsida</taxon>
        <taxon>Funariidae</taxon>
        <taxon>Funariales</taxon>
        <taxon>Funariaceae</taxon>
        <taxon>Physcomitrium</taxon>
    </lineage>
</organism>
<evidence type="ECO:0000256" key="5">
    <source>
        <dbReference type="ARBA" id="ARBA00022824"/>
    </source>
</evidence>
<evidence type="ECO:0000256" key="1">
    <source>
        <dbReference type="ARBA" id="ARBA00004477"/>
    </source>
</evidence>
<keyword evidence="5" id="KW-0256">Endoplasmic reticulum</keyword>
<sequence>MDWSSLNIEEKMLHFILPLWAILSMASVYLTSSYRTMVGIYVLGVVIGLIIVVPDWPYFYRSPLSWNEPLGVEIVQPRQSLPNSHR</sequence>
<dbReference type="EnsemblPlants" id="Pp3c3_460V3.1">
    <property type="protein sequence ID" value="PAC:32944436.CDS.1"/>
    <property type="gene ID" value="Pp3c3_460"/>
</dbReference>
<keyword evidence="4 9" id="KW-0812">Transmembrane</keyword>
<evidence type="ECO:0000313" key="12">
    <source>
        <dbReference type="Proteomes" id="UP000006727"/>
    </source>
</evidence>
<comment type="subcellular location">
    <subcellularLocation>
        <location evidence="1">Endoplasmic reticulum membrane</location>
        <topology evidence="1">Multi-pass membrane protein</topology>
    </subcellularLocation>
</comment>
<dbReference type="PaxDb" id="3218-PP1S1_225V6.1"/>
<keyword evidence="12" id="KW-1185">Reference proteome</keyword>
<evidence type="ECO:0000256" key="4">
    <source>
        <dbReference type="ARBA" id="ARBA00022692"/>
    </source>
</evidence>
<feature type="transmembrane region" description="Helical" evidence="9">
    <location>
        <begin position="38"/>
        <end position="59"/>
    </location>
</feature>
<dbReference type="EnsemblPlants" id="Pp3c3_460V3.2">
    <property type="protein sequence ID" value="PAC:32944437.CDS.1"/>
    <property type="gene ID" value="Pp3c3_460"/>
</dbReference>
<reference evidence="11" key="3">
    <citation type="submission" date="2020-12" db="UniProtKB">
        <authorList>
            <consortium name="EnsemblPlants"/>
        </authorList>
    </citation>
    <scope>IDENTIFICATION</scope>
</reference>